<evidence type="ECO:0000256" key="10">
    <source>
        <dbReference type="ARBA" id="ARBA00023170"/>
    </source>
</evidence>
<dbReference type="InterPro" id="IPR037066">
    <property type="entry name" value="Plug_dom_sf"/>
</dbReference>
<keyword evidence="6 14" id="KW-0732">Signal</keyword>
<keyword evidence="18" id="KW-1185">Reference proteome</keyword>
<feature type="domain" description="TonB-dependent receptor plug" evidence="16">
    <location>
        <begin position="56"/>
        <end position="165"/>
    </location>
</feature>
<protein>
    <submittedName>
        <fullName evidence="17">TonB-dependent receptor domain-containing protein</fullName>
    </submittedName>
</protein>
<evidence type="ECO:0000256" key="8">
    <source>
        <dbReference type="ARBA" id="ARBA00023077"/>
    </source>
</evidence>
<feature type="signal peptide" evidence="14">
    <location>
        <begin position="1"/>
        <end position="26"/>
    </location>
</feature>
<feature type="domain" description="TonB-dependent receptor-like beta-barrel" evidence="15">
    <location>
        <begin position="252"/>
        <end position="663"/>
    </location>
</feature>
<feature type="chain" id="PRO_5047224380" evidence="14">
    <location>
        <begin position="27"/>
        <end position="690"/>
    </location>
</feature>
<evidence type="ECO:0000313" key="17">
    <source>
        <dbReference type="EMBL" id="MFC3460225.1"/>
    </source>
</evidence>
<evidence type="ECO:0000259" key="15">
    <source>
        <dbReference type="Pfam" id="PF00593"/>
    </source>
</evidence>
<keyword evidence="9 12" id="KW-0472">Membrane</keyword>
<accession>A0ABV7PPY0</accession>
<comment type="similarity">
    <text evidence="2 12 13">Belongs to the TonB-dependent receptor family.</text>
</comment>
<evidence type="ECO:0000256" key="6">
    <source>
        <dbReference type="ARBA" id="ARBA00022729"/>
    </source>
</evidence>
<dbReference type="InterPro" id="IPR012910">
    <property type="entry name" value="Plug_dom"/>
</dbReference>
<dbReference type="Pfam" id="PF00593">
    <property type="entry name" value="TonB_dep_Rec_b-barrel"/>
    <property type="match status" value="1"/>
</dbReference>
<dbReference type="CDD" id="cd01347">
    <property type="entry name" value="ligand_gated_channel"/>
    <property type="match status" value="1"/>
</dbReference>
<evidence type="ECO:0000256" key="12">
    <source>
        <dbReference type="PROSITE-ProRule" id="PRU01360"/>
    </source>
</evidence>
<dbReference type="Pfam" id="PF07715">
    <property type="entry name" value="Plug"/>
    <property type="match status" value="1"/>
</dbReference>
<reference evidence="18" key="1">
    <citation type="journal article" date="2019" name="Int. J. Syst. Evol. Microbiol.">
        <title>The Global Catalogue of Microorganisms (GCM) 10K type strain sequencing project: providing services to taxonomists for standard genome sequencing and annotation.</title>
        <authorList>
            <consortium name="The Broad Institute Genomics Platform"/>
            <consortium name="The Broad Institute Genome Sequencing Center for Infectious Disease"/>
            <person name="Wu L."/>
            <person name="Ma J."/>
        </authorList>
    </citation>
    <scope>NUCLEOTIDE SEQUENCE [LARGE SCALE GENOMIC DNA]</scope>
    <source>
        <strain evidence="18">CCM 7480</strain>
    </source>
</reference>
<keyword evidence="8 13" id="KW-0798">TonB box</keyword>
<evidence type="ECO:0000259" key="16">
    <source>
        <dbReference type="Pfam" id="PF07715"/>
    </source>
</evidence>
<dbReference type="RefSeq" id="WP_379736846.1">
    <property type="nucleotide sequence ID" value="NZ_JBHRVV010000001.1"/>
</dbReference>
<dbReference type="PANTHER" id="PTHR30069">
    <property type="entry name" value="TONB-DEPENDENT OUTER MEMBRANE RECEPTOR"/>
    <property type="match status" value="1"/>
</dbReference>
<evidence type="ECO:0000256" key="14">
    <source>
        <dbReference type="SAM" id="SignalP"/>
    </source>
</evidence>
<dbReference type="SUPFAM" id="SSF56935">
    <property type="entry name" value="Porins"/>
    <property type="match status" value="1"/>
</dbReference>
<dbReference type="Gene3D" id="2.40.170.20">
    <property type="entry name" value="TonB-dependent receptor, beta-barrel domain"/>
    <property type="match status" value="1"/>
</dbReference>
<keyword evidence="7" id="KW-0406">Ion transport</keyword>
<name>A0ABV7PPY0_9BURK</name>
<comment type="caution">
    <text evidence="17">The sequence shown here is derived from an EMBL/GenBank/DDBJ whole genome shotgun (WGS) entry which is preliminary data.</text>
</comment>
<comment type="subcellular location">
    <subcellularLocation>
        <location evidence="1 12">Cell outer membrane</location>
        <topology evidence="1 12">Multi-pass membrane protein</topology>
    </subcellularLocation>
</comment>
<evidence type="ECO:0000256" key="11">
    <source>
        <dbReference type="ARBA" id="ARBA00023237"/>
    </source>
</evidence>
<keyword evidence="10 17" id="KW-0675">Receptor</keyword>
<dbReference type="InterPro" id="IPR036942">
    <property type="entry name" value="Beta-barrel_TonB_sf"/>
</dbReference>
<dbReference type="InterPro" id="IPR000531">
    <property type="entry name" value="Beta-barrel_TonB"/>
</dbReference>
<evidence type="ECO:0000256" key="9">
    <source>
        <dbReference type="ARBA" id="ARBA00023136"/>
    </source>
</evidence>
<evidence type="ECO:0000256" key="4">
    <source>
        <dbReference type="ARBA" id="ARBA00022452"/>
    </source>
</evidence>
<evidence type="ECO:0000256" key="13">
    <source>
        <dbReference type="RuleBase" id="RU003357"/>
    </source>
</evidence>
<proteinExistence type="inferred from homology"/>
<dbReference type="Proteomes" id="UP001595665">
    <property type="component" value="Unassembled WGS sequence"/>
</dbReference>
<keyword evidence="11 12" id="KW-0998">Cell outer membrane</keyword>
<evidence type="ECO:0000256" key="3">
    <source>
        <dbReference type="ARBA" id="ARBA00022448"/>
    </source>
</evidence>
<dbReference type="PROSITE" id="PS52016">
    <property type="entry name" value="TONB_DEPENDENT_REC_3"/>
    <property type="match status" value="1"/>
</dbReference>
<keyword evidence="3 12" id="KW-0813">Transport</keyword>
<evidence type="ECO:0000256" key="5">
    <source>
        <dbReference type="ARBA" id="ARBA00022692"/>
    </source>
</evidence>
<evidence type="ECO:0000256" key="1">
    <source>
        <dbReference type="ARBA" id="ARBA00004571"/>
    </source>
</evidence>
<gene>
    <name evidence="17" type="ORF">ACFOPH_18490</name>
</gene>
<dbReference type="InterPro" id="IPR039426">
    <property type="entry name" value="TonB-dep_rcpt-like"/>
</dbReference>
<organism evidence="17 18">
    <name type="scientific">Massilia haematophila</name>
    <dbReference type="NCBI Taxonomy" id="457923"/>
    <lineage>
        <taxon>Bacteria</taxon>
        <taxon>Pseudomonadati</taxon>
        <taxon>Pseudomonadota</taxon>
        <taxon>Betaproteobacteria</taxon>
        <taxon>Burkholderiales</taxon>
        <taxon>Oxalobacteraceae</taxon>
        <taxon>Telluria group</taxon>
        <taxon>Massilia</taxon>
    </lineage>
</organism>
<evidence type="ECO:0000256" key="7">
    <source>
        <dbReference type="ARBA" id="ARBA00023065"/>
    </source>
</evidence>
<evidence type="ECO:0000313" key="18">
    <source>
        <dbReference type="Proteomes" id="UP001595665"/>
    </source>
</evidence>
<keyword evidence="5 12" id="KW-0812">Transmembrane</keyword>
<keyword evidence="4 12" id="KW-1134">Transmembrane beta strand</keyword>
<evidence type="ECO:0000256" key="2">
    <source>
        <dbReference type="ARBA" id="ARBA00009810"/>
    </source>
</evidence>
<dbReference type="Gene3D" id="2.170.130.10">
    <property type="entry name" value="TonB-dependent receptor, plug domain"/>
    <property type="match status" value="1"/>
</dbReference>
<dbReference type="PANTHER" id="PTHR30069:SF53">
    <property type="entry name" value="COLICIN I RECEPTOR-RELATED"/>
    <property type="match status" value="1"/>
</dbReference>
<sequence length="690" mass="74843">MNNKNTQALKLSALAAALYGAFLLPAAADASMTSTSGEHGKMATVVVTAAGFEQKIADAPASISVITRAELEKRPFRDLTDALRDLEGVSITGTTNEKDILMRGLPGSYTLILVDGKRQSTRDARTNGNAGFEQSFIPPLEAIERIEVVRGPMSSLYGSDAMGGVVNIITRKVSREWNGSLGFDTTLQEHSDSGDSYQAQFYVDGPLKSDTVGLQIWGKQVKRDEDALLAGFTGAKDRDLSARLAFTPNANHTVLLKAGVTDVRRNASGGNTLAAGASNTYNKHKRNHYNLSHDANWGFGRSEISLQRESAQRWAYTQDKAGTYVANARAPKIENTVFDAKLTMPLGAHSLVVGAQWNDAELTDQNPGRRNGVDEQFSVTQKAVFAEDEWKLSDSVSLTGGLRLDDHEIYGQQWTPRGYVVWHATDLVTLKGGVSKGFRAPDIRSVAPGYAYSTGGGGCTYGPNGTCGVIIGDPDLKAETSTNYELSAHFDNKAGWTGGATVFYTDFQDKVSNALVYASPGVPARWVEDPNYRLWYSYNIDNATIRGLELTARYKPSRALNVSANYTYTDSEQKGGDYAGQALTRTPKHAGTVRADWTVKRGLTLWSSATYHGKEINAAARSGSNGTLLANGVREYDDYTLVDAGVSYRVNRSVTVNAALYNIGDKRLDDLSYNTVGDGRRVWLGLNSSF</sequence>
<dbReference type="EMBL" id="JBHRVV010000001">
    <property type="protein sequence ID" value="MFC3460225.1"/>
    <property type="molecule type" value="Genomic_DNA"/>
</dbReference>